<evidence type="ECO:0000313" key="2">
    <source>
        <dbReference type="EMBL" id="ORA32232.1"/>
    </source>
</evidence>
<organism evidence="2 3">
    <name type="scientific">Mycobacterium branderi</name>
    <dbReference type="NCBI Taxonomy" id="43348"/>
    <lineage>
        <taxon>Bacteria</taxon>
        <taxon>Bacillati</taxon>
        <taxon>Actinomycetota</taxon>
        <taxon>Actinomycetes</taxon>
        <taxon>Mycobacteriales</taxon>
        <taxon>Mycobacteriaceae</taxon>
        <taxon>Mycobacterium</taxon>
    </lineage>
</organism>
<evidence type="ECO:0000313" key="3">
    <source>
        <dbReference type="Proteomes" id="UP000192441"/>
    </source>
</evidence>
<protein>
    <submittedName>
        <fullName evidence="2">Uncharacterized protein</fullName>
    </submittedName>
</protein>
<reference evidence="2 3" key="1">
    <citation type="submission" date="2016-12" db="EMBL/GenBank/DDBJ databases">
        <title>The new phylogeny of genus Mycobacterium.</title>
        <authorList>
            <person name="Tortoli E."/>
            <person name="Trovato A."/>
            <person name="Cirillo D.M."/>
        </authorList>
    </citation>
    <scope>NUCLEOTIDE SEQUENCE [LARGE SCALE GENOMIC DNA]</scope>
    <source>
        <strain evidence="2 3">DSM 44624</strain>
    </source>
</reference>
<name>A0AA91LSS3_9MYCO</name>
<dbReference type="AlphaFoldDB" id="A0AA91LSS3"/>
<gene>
    <name evidence="2" type="ORF">BST20_25435</name>
</gene>
<feature type="region of interest" description="Disordered" evidence="1">
    <location>
        <begin position="50"/>
        <end position="69"/>
    </location>
</feature>
<accession>A0AA91LSS3</accession>
<dbReference type="Proteomes" id="UP000192441">
    <property type="component" value="Unassembled WGS sequence"/>
</dbReference>
<sequence length="69" mass="6874">MAKTEPDGYAVFTSAPSNVTGALSTVHPGSASTAPAVAVTCANNAMSGRRREIVAGRPSAQADKNLGAD</sequence>
<dbReference type="RefSeq" id="WP_083134187.1">
    <property type="nucleotide sequence ID" value="NZ_AP022606.1"/>
</dbReference>
<evidence type="ECO:0000256" key="1">
    <source>
        <dbReference type="SAM" id="MobiDB-lite"/>
    </source>
</evidence>
<proteinExistence type="predicted"/>
<dbReference type="EMBL" id="MVHM01000025">
    <property type="protein sequence ID" value="ORA32232.1"/>
    <property type="molecule type" value="Genomic_DNA"/>
</dbReference>
<comment type="caution">
    <text evidence="2">The sequence shown here is derived from an EMBL/GenBank/DDBJ whole genome shotgun (WGS) entry which is preliminary data.</text>
</comment>